<reference evidence="2" key="1">
    <citation type="journal article" date="2023" name="Front. Mar. Sci.">
        <title>A new Merluccius polli reference genome to investigate the effects of global change in West African waters.</title>
        <authorList>
            <person name="Mateo J.L."/>
            <person name="Blanco-Fernandez C."/>
            <person name="Garcia-Vazquez E."/>
            <person name="Machado-Schiaffino G."/>
        </authorList>
    </citation>
    <scope>NUCLEOTIDE SEQUENCE</scope>
    <source>
        <strain evidence="2">C29</strain>
        <tissue evidence="2">Fin</tissue>
    </source>
</reference>
<evidence type="ECO:0000313" key="2">
    <source>
        <dbReference type="EMBL" id="KAK0133731.1"/>
    </source>
</evidence>
<comment type="caution">
    <text evidence="2">The sequence shown here is derived from an EMBL/GenBank/DDBJ whole genome shotgun (WGS) entry which is preliminary data.</text>
</comment>
<organism evidence="2 3">
    <name type="scientific">Merluccius polli</name>
    <name type="common">Benguela hake</name>
    <name type="synonym">Merluccius cadenati</name>
    <dbReference type="NCBI Taxonomy" id="89951"/>
    <lineage>
        <taxon>Eukaryota</taxon>
        <taxon>Metazoa</taxon>
        <taxon>Chordata</taxon>
        <taxon>Craniata</taxon>
        <taxon>Vertebrata</taxon>
        <taxon>Euteleostomi</taxon>
        <taxon>Actinopterygii</taxon>
        <taxon>Neopterygii</taxon>
        <taxon>Teleostei</taxon>
        <taxon>Neoteleostei</taxon>
        <taxon>Acanthomorphata</taxon>
        <taxon>Zeiogadaria</taxon>
        <taxon>Gadariae</taxon>
        <taxon>Gadiformes</taxon>
        <taxon>Gadoidei</taxon>
        <taxon>Merlucciidae</taxon>
        <taxon>Merluccius</taxon>
    </lineage>
</organism>
<name>A0AA47NPU9_MERPO</name>
<evidence type="ECO:0000313" key="3">
    <source>
        <dbReference type="Proteomes" id="UP001174136"/>
    </source>
</evidence>
<dbReference type="AlphaFoldDB" id="A0AA47NPU9"/>
<protein>
    <submittedName>
        <fullName evidence="2">Uncharacterized protein</fullName>
    </submittedName>
</protein>
<dbReference type="EMBL" id="JAOPHQ010005888">
    <property type="protein sequence ID" value="KAK0133731.1"/>
    <property type="molecule type" value="Genomic_DNA"/>
</dbReference>
<sequence>MDSTQDETAKQAGSEGNDVPSQIPNCPGQGTAFMTEAERSLLQAEARRLATGVPTSNAFSALVQLSAACLQTHPCPGCEVCHNGGFAGDMDDEGEETMDKLKEIVCLYREFVGDVETAGTSVGVGARSGLTGSGLGQGDGEGVRLLAKRCTVLISSVFALTQLFRTRSPDTSEAPGHAPLNF</sequence>
<keyword evidence="3" id="KW-1185">Reference proteome</keyword>
<accession>A0AA47NPU9</accession>
<dbReference type="Proteomes" id="UP001174136">
    <property type="component" value="Unassembled WGS sequence"/>
</dbReference>
<proteinExistence type="predicted"/>
<evidence type="ECO:0000256" key="1">
    <source>
        <dbReference type="SAM" id="MobiDB-lite"/>
    </source>
</evidence>
<feature type="region of interest" description="Disordered" evidence="1">
    <location>
        <begin position="1"/>
        <end position="30"/>
    </location>
</feature>
<gene>
    <name evidence="2" type="ORF">N1851_030746</name>
</gene>